<evidence type="ECO:0000313" key="2">
    <source>
        <dbReference type="EMBL" id="OIT30458.1"/>
    </source>
</evidence>
<proteinExistence type="predicted"/>
<comment type="caution">
    <text evidence="2">The sequence shown here is derived from an EMBL/GenBank/DDBJ whole genome shotgun (WGS) entry which is preliminary data.</text>
</comment>
<evidence type="ECO:0000256" key="1">
    <source>
        <dbReference type="SAM" id="MobiDB-lite"/>
    </source>
</evidence>
<sequence length="195" mass="20614">MDDNHSIIPSLVEINLEKTLEPSVPDEPSVTILVSTTENISKPDLRTPSSSNASISDLSLIPNDETLEHPKIDTPSSLSTEILADKRNGGEHGKVPKIVKVSGASADQPSTILASDSMVTMESLEEETAATILVVSADGIVHEVVSGVPKSQRNETEELVEEGAMVLFENSAPVETTGTSREGLDPSPEKTSQGS</sequence>
<evidence type="ECO:0000313" key="3">
    <source>
        <dbReference type="Proteomes" id="UP000187609"/>
    </source>
</evidence>
<accession>A0A314KME4</accession>
<reference evidence="2" key="1">
    <citation type="submission" date="2016-11" db="EMBL/GenBank/DDBJ databases">
        <title>The genome of Nicotiana attenuata.</title>
        <authorList>
            <person name="Xu S."/>
            <person name="Brockmoeller T."/>
            <person name="Gaquerel E."/>
            <person name="Navarro A."/>
            <person name="Kuhl H."/>
            <person name="Gase K."/>
            <person name="Ling Z."/>
            <person name="Zhou W."/>
            <person name="Kreitzer C."/>
            <person name="Stanke M."/>
            <person name="Tang H."/>
            <person name="Lyons E."/>
            <person name="Pandey P."/>
            <person name="Pandey S.P."/>
            <person name="Timmermann B."/>
            <person name="Baldwin I.T."/>
        </authorList>
    </citation>
    <scope>NUCLEOTIDE SEQUENCE [LARGE SCALE GENOMIC DNA]</scope>
    <source>
        <strain evidence="2">UT</strain>
    </source>
</reference>
<protein>
    <submittedName>
        <fullName evidence="2">Uncharacterized protein</fullName>
    </submittedName>
</protein>
<gene>
    <name evidence="2" type="ORF">A4A49_61742</name>
</gene>
<name>A0A314KME4_NICAT</name>
<dbReference type="Gramene" id="OIT30458">
    <property type="protein sequence ID" value="OIT30458"/>
    <property type="gene ID" value="A4A49_61742"/>
</dbReference>
<dbReference type="AlphaFoldDB" id="A0A314KME4"/>
<feature type="region of interest" description="Disordered" evidence="1">
    <location>
        <begin position="37"/>
        <end position="57"/>
    </location>
</feature>
<organism evidence="2 3">
    <name type="scientific">Nicotiana attenuata</name>
    <name type="common">Coyote tobacco</name>
    <dbReference type="NCBI Taxonomy" id="49451"/>
    <lineage>
        <taxon>Eukaryota</taxon>
        <taxon>Viridiplantae</taxon>
        <taxon>Streptophyta</taxon>
        <taxon>Embryophyta</taxon>
        <taxon>Tracheophyta</taxon>
        <taxon>Spermatophyta</taxon>
        <taxon>Magnoliopsida</taxon>
        <taxon>eudicotyledons</taxon>
        <taxon>Gunneridae</taxon>
        <taxon>Pentapetalae</taxon>
        <taxon>asterids</taxon>
        <taxon>lamiids</taxon>
        <taxon>Solanales</taxon>
        <taxon>Solanaceae</taxon>
        <taxon>Nicotianoideae</taxon>
        <taxon>Nicotianeae</taxon>
        <taxon>Nicotiana</taxon>
    </lineage>
</organism>
<dbReference type="Proteomes" id="UP000187609">
    <property type="component" value="Unassembled WGS sequence"/>
</dbReference>
<feature type="non-terminal residue" evidence="2">
    <location>
        <position position="195"/>
    </location>
</feature>
<keyword evidence="3" id="KW-1185">Reference proteome</keyword>
<feature type="region of interest" description="Disordered" evidence="1">
    <location>
        <begin position="169"/>
        <end position="195"/>
    </location>
</feature>
<dbReference type="EMBL" id="MJEQ01001511">
    <property type="protein sequence ID" value="OIT30458.1"/>
    <property type="molecule type" value="Genomic_DNA"/>
</dbReference>